<organism evidence="5 6">
    <name type="scientific">Hyaloscypha bicolor E</name>
    <dbReference type="NCBI Taxonomy" id="1095630"/>
    <lineage>
        <taxon>Eukaryota</taxon>
        <taxon>Fungi</taxon>
        <taxon>Dikarya</taxon>
        <taxon>Ascomycota</taxon>
        <taxon>Pezizomycotina</taxon>
        <taxon>Leotiomycetes</taxon>
        <taxon>Helotiales</taxon>
        <taxon>Hyaloscyphaceae</taxon>
        <taxon>Hyaloscypha</taxon>
        <taxon>Hyaloscypha bicolor</taxon>
    </lineage>
</organism>
<dbReference type="AlphaFoldDB" id="A0A2J6TJD3"/>
<dbReference type="PANTHER" id="PTHR43918:SF4">
    <property type="entry name" value="CARBOXYLIC ESTER HYDROLASE"/>
    <property type="match status" value="1"/>
</dbReference>
<dbReference type="InParanoid" id="A0A2J6TJD3"/>
<keyword evidence="2 5" id="KW-0378">Hydrolase</keyword>
<gene>
    <name evidence="5" type="ORF">K444DRAFT_626873</name>
</gene>
<evidence type="ECO:0000256" key="1">
    <source>
        <dbReference type="ARBA" id="ARBA00005964"/>
    </source>
</evidence>
<dbReference type="STRING" id="1095630.A0A2J6TJD3"/>
<feature type="signal peptide" evidence="3">
    <location>
        <begin position="1"/>
        <end position="19"/>
    </location>
</feature>
<evidence type="ECO:0000313" key="5">
    <source>
        <dbReference type="EMBL" id="PMD63127.1"/>
    </source>
</evidence>
<feature type="domain" description="Carboxylesterase type B" evidence="4">
    <location>
        <begin position="80"/>
        <end position="316"/>
    </location>
</feature>
<evidence type="ECO:0000256" key="2">
    <source>
        <dbReference type="ARBA" id="ARBA00022801"/>
    </source>
</evidence>
<keyword evidence="3" id="KW-0732">Signal</keyword>
<dbReference type="OrthoDB" id="408631at2759"/>
<dbReference type="InterPro" id="IPR050654">
    <property type="entry name" value="AChE-related_enzymes"/>
</dbReference>
<dbReference type="InterPro" id="IPR002018">
    <property type="entry name" value="CarbesteraseB"/>
</dbReference>
<sequence length="556" mass="58868">MKLIPILIVSVQFVQCTLCSSRRRVGSQVQTSSGIISGHAASNATSVSEYLGIPFTGNVAAANLTAAGLADILPDFEVGDTFNENCLTLNVWVPSGGDENKAVMVWLYGGTFLTGASSESLFNGQNIAGQEDVIVVSINYRTTIFGFPGSSSLQDLNVGLLDQRLGIEWVRDNIQAFGGDATRITAFGQSAGAASLDFYSYAYATDPILSGMILESGTVQLIPPMADNVVSWFSVASQLKCGNSSSNSTAVTACMQSKDALAILVAASGGSVNWGPIVDNTTIFADYTARTLAGRFSKIPLLIGNNGNEAALFAVQAELMNQTGITADVLATVNLNRFTCPAGARANASITAGLPTWRYRYFGEFPNTALTTVPDPGAWHGSEVPVIFDTLPTGTAFLRRRAPRAETLIRLAYNNLTGTNTVIPATYDASCKVTFPVSATNSTTSQIPTSTTPVQTSSHTSAASGLVTSAWSLAMLAILDFLTEVENVQQRRMLSRKLEVGSEVDEPNLGNSLSDATRNRGVASSTAWLAASKTDTLLGFRASKSWCIRTTARKCE</sequence>
<evidence type="ECO:0000313" key="6">
    <source>
        <dbReference type="Proteomes" id="UP000235371"/>
    </source>
</evidence>
<proteinExistence type="inferred from homology"/>
<feature type="chain" id="PRO_5014375145" evidence="3">
    <location>
        <begin position="20"/>
        <end position="556"/>
    </location>
</feature>
<evidence type="ECO:0000256" key="3">
    <source>
        <dbReference type="SAM" id="SignalP"/>
    </source>
</evidence>
<dbReference type="Gene3D" id="3.40.50.1820">
    <property type="entry name" value="alpha/beta hydrolase"/>
    <property type="match status" value="1"/>
</dbReference>
<protein>
    <submittedName>
        <fullName evidence="5">Alpha/beta-hydrolase</fullName>
    </submittedName>
</protein>
<dbReference type="RefSeq" id="XP_024740031.1">
    <property type="nucleotide sequence ID" value="XM_024882721.1"/>
</dbReference>
<keyword evidence="6" id="KW-1185">Reference proteome</keyword>
<dbReference type="PANTHER" id="PTHR43918">
    <property type="entry name" value="ACETYLCHOLINESTERASE"/>
    <property type="match status" value="1"/>
</dbReference>
<dbReference type="InterPro" id="IPR029058">
    <property type="entry name" value="AB_hydrolase_fold"/>
</dbReference>
<dbReference type="EMBL" id="KZ613782">
    <property type="protein sequence ID" value="PMD63127.1"/>
    <property type="molecule type" value="Genomic_DNA"/>
</dbReference>
<comment type="similarity">
    <text evidence="1">Belongs to the type-B carboxylesterase/lipase family.</text>
</comment>
<dbReference type="Proteomes" id="UP000235371">
    <property type="component" value="Unassembled WGS sequence"/>
</dbReference>
<accession>A0A2J6TJD3</accession>
<dbReference type="SUPFAM" id="SSF53474">
    <property type="entry name" value="alpha/beta-Hydrolases"/>
    <property type="match status" value="1"/>
</dbReference>
<name>A0A2J6TJD3_9HELO</name>
<reference evidence="5 6" key="1">
    <citation type="submission" date="2016-04" db="EMBL/GenBank/DDBJ databases">
        <title>A degradative enzymes factory behind the ericoid mycorrhizal symbiosis.</title>
        <authorList>
            <consortium name="DOE Joint Genome Institute"/>
            <person name="Martino E."/>
            <person name="Morin E."/>
            <person name="Grelet G."/>
            <person name="Kuo A."/>
            <person name="Kohler A."/>
            <person name="Daghino S."/>
            <person name="Barry K."/>
            <person name="Choi C."/>
            <person name="Cichocki N."/>
            <person name="Clum A."/>
            <person name="Copeland A."/>
            <person name="Hainaut M."/>
            <person name="Haridas S."/>
            <person name="Labutti K."/>
            <person name="Lindquist E."/>
            <person name="Lipzen A."/>
            <person name="Khouja H.-R."/>
            <person name="Murat C."/>
            <person name="Ohm R."/>
            <person name="Olson A."/>
            <person name="Spatafora J."/>
            <person name="Veneault-Fourrey C."/>
            <person name="Henrissat B."/>
            <person name="Grigoriev I."/>
            <person name="Martin F."/>
            <person name="Perotto S."/>
        </authorList>
    </citation>
    <scope>NUCLEOTIDE SEQUENCE [LARGE SCALE GENOMIC DNA]</scope>
    <source>
        <strain evidence="5 6">E</strain>
    </source>
</reference>
<dbReference type="GeneID" id="36590798"/>
<dbReference type="Pfam" id="PF00135">
    <property type="entry name" value="COesterase"/>
    <property type="match status" value="1"/>
</dbReference>
<dbReference type="GO" id="GO:0052689">
    <property type="term" value="F:carboxylic ester hydrolase activity"/>
    <property type="evidence" value="ECO:0007669"/>
    <property type="project" value="TreeGrafter"/>
</dbReference>
<evidence type="ECO:0000259" key="4">
    <source>
        <dbReference type="Pfam" id="PF00135"/>
    </source>
</evidence>